<evidence type="ECO:0000313" key="1">
    <source>
        <dbReference type="EMBL" id="ANY69357.1"/>
    </source>
</evidence>
<proteinExistence type="predicted"/>
<gene>
    <name evidence="1" type="ORF">BBD42_24890</name>
</gene>
<dbReference type="Gene3D" id="3.40.47.10">
    <property type="match status" value="1"/>
</dbReference>
<dbReference type="GO" id="GO:0016746">
    <property type="term" value="F:acyltransferase activity"/>
    <property type="evidence" value="ECO:0007669"/>
    <property type="project" value="InterPro"/>
</dbReference>
<dbReference type="RefSeq" id="WP_099520391.1">
    <property type="nucleotide sequence ID" value="NZ_CP016808.1"/>
</dbReference>
<protein>
    <submittedName>
        <fullName evidence="1">Uncharacterized protein</fullName>
    </submittedName>
</protein>
<accession>A0A1B2DNS7</accession>
<name>A0A1B2DNS7_9BACL</name>
<sequence length="191" mass="20966">MEPDIYLTIRHVGRAVSNETLAAFVQLSLEEPERKPSLLCYCHQLTGAAWEAPCAKLRAELGLHLLFPLAFGHSGCLSFAHALALTKWLLASGSHREALFVIAELSEVASSADESVKFYNVAIIEASRERGVYQDLRSPSANPAFCLETQQMASEPFLDLKGCEPLLAPGAVVELAFWDGDEKHAITLRKE</sequence>
<reference evidence="1" key="1">
    <citation type="submission" date="2016-08" db="EMBL/GenBank/DDBJ databases">
        <title>Complete Genome Seqeunce of Paenibacillus sp. BIHB 4019 from tea rhizoplane.</title>
        <authorList>
            <person name="Thakur R."/>
            <person name="Swarnkar M.K."/>
            <person name="Gulati A."/>
        </authorList>
    </citation>
    <scope>NUCLEOTIDE SEQUENCE [LARGE SCALE GENOMIC DNA]</scope>
    <source>
        <strain evidence="1">BIHB4019</strain>
    </source>
</reference>
<dbReference type="AlphaFoldDB" id="A0A1B2DNS7"/>
<dbReference type="EMBL" id="CP016808">
    <property type="protein sequence ID" value="ANY69357.1"/>
    <property type="molecule type" value="Genomic_DNA"/>
</dbReference>
<organism evidence="1">
    <name type="scientific">Paenibacillus sp. BIHB 4019</name>
    <dbReference type="NCBI Taxonomy" id="1870819"/>
    <lineage>
        <taxon>Bacteria</taxon>
        <taxon>Bacillati</taxon>
        <taxon>Bacillota</taxon>
        <taxon>Bacilli</taxon>
        <taxon>Bacillales</taxon>
        <taxon>Paenibacillaceae</taxon>
        <taxon>Paenibacillus</taxon>
    </lineage>
</organism>
<dbReference type="InterPro" id="IPR016039">
    <property type="entry name" value="Thiolase-like"/>
</dbReference>